<feature type="compositionally biased region" description="Polar residues" evidence="1">
    <location>
        <begin position="441"/>
        <end position="453"/>
    </location>
</feature>
<feature type="domain" description="AHC1-like C2H2 zinc-finger" evidence="2">
    <location>
        <begin position="230"/>
        <end position="309"/>
    </location>
</feature>
<proteinExistence type="predicted"/>
<feature type="compositionally biased region" description="Polar residues" evidence="1">
    <location>
        <begin position="16"/>
        <end position="39"/>
    </location>
</feature>
<evidence type="ECO:0000259" key="2">
    <source>
        <dbReference type="Pfam" id="PF25909"/>
    </source>
</evidence>
<dbReference type="AlphaFoldDB" id="A0A1E4RLG9"/>
<dbReference type="GeneID" id="30995713"/>
<sequence>MNSNDILATDDKTPPEQISGSKGSSIAEGSSVSPNTQLQEPVVVGEGRKTPPEPIINQEDLRKKLSKIPLETLREILLNQVDLEIRLKHKELKLTEEEIGKCESQMILLRKFFEIPNQIKINNEPNDFTMKYFNLLNENLSVNYTNLQKQQYQHNQQNQETNQSFASFSEYISPGSEEVIDETANNYHYEPVHSYRTRSTTSSLRPSNAAMAAAGMSVNGTNPIRTIGCLYRRTDGVIVKLTCPDCQRSNFSSAQGFLNHSRIAHSKEYTSQDAAALKCGEILPDHEQDEEGLNSLKNLKEKGIDANKNLNVNEIYFNGLSNSLNTVHRSSISSNSASPPAVNEIESINPIKDKSELMKKLMKNGITNTEEEYEEMIKDVKNEVKSSHLFEDEEEIEEELNPTNPPVNPQTNPPPPSKFKRRKSRGVMGISKANHRKESSKSNPTIQEPTQEATGLHTLNAKDIEILRHVQMMDHEGGPTSGTRSKSGTTTSAGIEEPDTKRRKK</sequence>
<reference evidence="4" key="1">
    <citation type="submission" date="2016-05" db="EMBL/GenBank/DDBJ databases">
        <title>Comparative genomics of biotechnologically important yeasts.</title>
        <authorList>
            <consortium name="DOE Joint Genome Institute"/>
            <person name="Riley R."/>
            <person name="Haridas S."/>
            <person name="Wolfe K.H."/>
            <person name="Lopes M.R."/>
            <person name="Hittinger C.T."/>
            <person name="Goker M."/>
            <person name="Salamov A."/>
            <person name="Wisecaver J."/>
            <person name="Long T.M."/>
            <person name="Aerts A.L."/>
            <person name="Barry K."/>
            <person name="Choi C."/>
            <person name="Clum A."/>
            <person name="Coughlan A.Y."/>
            <person name="Deshpande S."/>
            <person name="Douglass A.P."/>
            <person name="Hanson S.J."/>
            <person name="Klenk H.-P."/>
            <person name="Labutti K."/>
            <person name="Lapidus A."/>
            <person name="Lindquist E."/>
            <person name="Lipzen A."/>
            <person name="Meier-Kolthoff J.P."/>
            <person name="Ohm R.A."/>
            <person name="Otillar R.P."/>
            <person name="Pangilinan J."/>
            <person name="Peng Y."/>
            <person name="Rokas A."/>
            <person name="Rosa C.A."/>
            <person name="Scheuner C."/>
            <person name="Sibirny A.A."/>
            <person name="Slot J.C."/>
            <person name="Stielow J.B."/>
            <person name="Sun H."/>
            <person name="Kurtzman C.P."/>
            <person name="Blackwell M."/>
            <person name="Grigoriev I.V."/>
            <person name="Jeffries T.W."/>
        </authorList>
    </citation>
    <scope>NUCLEOTIDE SEQUENCE [LARGE SCALE GENOMIC DNA]</scope>
    <source>
        <strain evidence="4">NRRL Y-1933</strain>
    </source>
</reference>
<dbReference type="STRING" id="984485.A0A1E4RLG9"/>
<dbReference type="InterPro" id="IPR058706">
    <property type="entry name" value="zf-C2H2_AHC1-like"/>
</dbReference>
<evidence type="ECO:0000256" key="1">
    <source>
        <dbReference type="SAM" id="MobiDB-lite"/>
    </source>
</evidence>
<feature type="compositionally biased region" description="Pro residues" evidence="1">
    <location>
        <begin position="403"/>
        <end position="417"/>
    </location>
</feature>
<protein>
    <recommendedName>
        <fullName evidence="2">AHC1-like C2H2 zinc-finger domain-containing protein</fullName>
    </recommendedName>
</protein>
<feature type="region of interest" description="Disordered" evidence="1">
    <location>
        <begin position="390"/>
        <end position="505"/>
    </location>
</feature>
<dbReference type="RefSeq" id="XP_020077166.1">
    <property type="nucleotide sequence ID" value="XM_020221163.1"/>
</dbReference>
<dbReference type="Proteomes" id="UP000095085">
    <property type="component" value="Unassembled WGS sequence"/>
</dbReference>
<evidence type="ECO:0000313" key="3">
    <source>
        <dbReference type="EMBL" id="ODV68099.1"/>
    </source>
</evidence>
<keyword evidence="4" id="KW-1185">Reference proteome</keyword>
<feature type="compositionally biased region" description="Low complexity" evidence="1">
    <location>
        <begin position="481"/>
        <end position="494"/>
    </location>
</feature>
<gene>
    <name evidence="3" type="ORF">HYPBUDRAFT_152741</name>
</gene>
<organism evidence="3 4">
    <name type="scientific">Hyphopichia burtonii NRRL Y-1933</name>
    <dbReference type="NCBI Taxonomy" id="984485"/>
    <lineage>
        <taxon>Eukaryota</taxon>
        <taxon>Fungi</taxon>
        <taxon>Dikarya</taxon>
        <taxon>Ascomycota</taxon>
        <taxon>Saccharomycotina</taxon>
        <taxon>Pichiomycetes</taxon>
        <taxon>Debaryomycetaceae</taxon>
        <taxon>Hyphopichia</taxon>
    </lineage>
</organism>
<accession>A0A1E4RLG9</accession>
<dbReference type="Pfam" id="PF25909">
    <property type="entry name" value="zf-C2H2_AHC1"/>
    <property type="match status" value="1"/>
</dbReference>
<name>A0A1E4RLG9_9ASCO</name>
<evidence type="ECO:0000313" key="4">
    <source>
        <dbReference type="Proteomes" id="UP000095085"/>
    </source>
</evidence>
<feature type="compositionally biased region" description="Basic and acidic residues" evidence="1">
    <location>
        <begin position="460"/>
        <end position="477"/>
    </location>
</feature>
<feature type="region of interest" description="Disordered" evidence="1">
    <location>
        <begin position="1"/>
        <end position="54"/>
    </location>
</feature>
<dbReference type="OrthoDB" id="5355528at2759"/>
<feature type="compositionally biased region" description="Acidic residues" evidence="1">
    <location>
        <begin position="391"/>
        <end position="400"/>
    </location>
</feature>
<dbReference type="EMBL" id="KV454540">
    <property type="protein sequence ID" value="ODV68099.1"/>
    <property type="molecule type" value="Genomic_DNA"/>
</dbReference>